<dbReference type="PANTHER" id="PTHR24422">
    <property type="entry name" value="CHEMOTAXIS PROTEIN METHYLTRANSFERASE"/>
    <property type="match status" value="1"/>
</dbReference>
<dbReference type="Gene3D" id="3.40.50.150">
    <property type="entry name" value="Vaccinia Virus protein VP39"/>
    <property type="match status" value="1"/>
</dbReference>
<name>A0A9Q7EX44_9BACT</name>
<dbReference type="PROSITE" id="PS50005">
    <property type="entry name" value="TPR"/>
    <property type="match status" value="1"/>
</dbReference>
<keyword evidence="2" id="KW-0808">Transferase</keyword>
<dbReference type="InterPro" id="IPR019734">
    <property type="entry name" value="TPR_rpt"/>
</dbReference>
<evidence type="ECO:0000256" key="5">
    <source>
        <dbReference type="SAM" id="MobiDB-lite"/>
    </source>
</evidence>
<dbReference type="SMART" id="SM00138">
    <property type="entry name" value="MeTrc"/>
    <property type="match status" value="1"/>
</dbReference>
<evidence type="ECO:0000256" key="3">
    <source>
        <dbReference type="ARBA" id="ARBA00022691"/>
    </source>
</evidence>
<keyword evidence="4" id="KW-0802">TPR repeat</keyword>
<dbReference type="PRINTS" id="PR00996">
    <property type="entry name" value="CHERMTFRASE"/>
</dbReference>
<dbReference type="Gene3D" id="1.25.40.10">
    <property type="entry name" value="Tetratricopeptide repeat domain"/>
    <property type="match status" value="1"/>
</dbReference>
<dbReference type="InterPro" id="IPR022642">
    <property type="entry name" value="CheR_C"/>
</dbReference>
<dbReference type="PANTHER" id="PTHR24422:SF19">
    <property type="entry name" value="CHEMOTAXIS PROTEIN METHYLTRANSFERASE"/>
    <property type="match status" value="1"/>
</dbReference>
<dbReference type="InterPro" id="IPR050903">
    <property type="entry name" value="Bact_Chemotaxis_MeTrfase"/>
</dbReference>
<organism evidence="7 8">
    <name type="scientific">Aminithiophilus ramosus</name>
    <dbReference type="NCBI Taxonomy" id="3029084"/>
    <lineage>
        <taxon>Bacteria</taxon>
        <taxon>Thermotogati</taxon>
        <taxon>Synergistota</taxon>
        <taxon>Synergistia</taxon>
        <taxon>Synergistales</taxon>
        <taxon>Aminithiophilaceae</taxon>
        <taxon>Aminithiophilus</taxon>
    </lineage>
</organism>
<protein>
    <recommendedName>
        <fullName evidence="6">CheR-type methyltransferase domain-containing protein</fullName>
    </recommendedName>
</protein>
<reference evidence="8" key="1">
    <citation type="submission" date="2021-04" db="EMBL/GenBank/DDBJ databases">
        <title>A novel Synergistetes isolate from a pyrite-forming mixed culture.</title>
        <authorList>
            <person name="Bunk B."/>
            <person name="Sproer C."/>
            <person name="Spring S."/>
            <person name="Pester M."/>
        </authorList>
    </citation>
    <scope>NUCLEOTIDE SEQUENCE [LARGE SCALE GENOMIC DNA]</scope>
    <source>
        <strain evidence="8">J.5.4.2-T.3.5.2</strain>
    </source>
</reference>
<keyword evidence="1" id="KW-0489">Methyltransferase</keyword>
<evidence type="ECO:0000256" key="2">
    <source>
        <dbReference type="ARBA" id="ARBA00022679"/>
    </source>
</evidence>
<dbReference type="InterPro" id="IPR000780">
    <property type="entry name" value="CheR_MeTrfase"/>
</dbReference>
<dbReference type="GO" id="GO:0032259">
    <property type="term" value="P:methylation"/>
    <property type="evidence" value="ECO:0007669"/>
    <property type="project" value="UniProtKB-KW"/>
</dbReference>
<dbReference type="GO" id="GO:0008757">
    <property type="term" value="F:S-adenosylmethionine-dependent methyltransferase activity"/>
    <property type="evidence" value="ECO:0007669"/>
    <property type="project" value="InterPro"/>
</dbReference>
<dbReference type="Pfam" id="PF01739">
    <property type="entry name" value="CheR"/>
    <property type="match status" value="1"/>
</dbReference>
<evidence type="ECO:0000256" key="1">
    <source>
        <dbReference type="ARBA" id="ARBA00022603"/>
    </source>
</evidence>
<evidence type="ECO:0000313" key="8">
    <source>
        <dbReference type="Proteomes" id="UP000671879"/>
    </source>
</evidence>
<accession>A0A9Q7EX44</accession>
<keyword evidence="3" id="KW-0949">S-adenosyl-L-methionine</keyword>
<dbReference type="KEGG" id="aram:KAR29_05550"/>
<dbReference type="SUPFAM" id="SSF48452">
    <property type="entry name" value="TPR-like"/>
    <property type="match status" value="1"/>
</dbReference>
<dbReference type="InterPro" id="IPR011990">
    <property type="entry name" value="TPR-like_helical_dom_sf"/>
</dbReference>
<feature type="repeat" description="TPR" evidence="4">
    <location>
        <begin position="369"/>
        <end position="402"/>
    </location>
</feature>
<dbReference type="SMART" id="SM00028">
    <property type="entry name" value="TPR"/>
    <property type="match status" value="2"/>
</dbReference>
<dbReference type="InterPro" id="IPR029063">
    <property type="entry name" value="SAM-dependent_MTases_sf"/>
</dbReference>
<feature type="domain" description="CheR-type methyltransferase" evidence="6">
    <location>
        <begin position="2"/>
        <end position="281"/>
    </location>
</feature>
<dbReference type="SUPFAM" id="SSF53335">
    <property type="entry name" value="S-adenosyl-L-methionine-dependent methyltransferases"/>
    <property type="match status" value="1"/>
</dbReference>
<evidence type="ECO:0000313" key="7">
    <source>
        <dbReference type="EMBL" id="QTX33339.1"/>
    </source>
</evidence>
<proteinExistence type="predicted"/>
<evidence type="ECO:0000259" key="6">
    <source>
        <dbReference type="PROSITE" id="PS50123"/>
    </source>
</evidence>
<sequence>MTPARPPAVSDEDLDRLSLIVSERTGVTFSESDDQRRERMRRVVAELARESGEGGAQTLRRLLSTSRQAVVDLLAPYVTIGETYFFRESRSLEIFRDRVVPLLSRERRGPLRIWCAGCSSGEEPYTLAMLLGDAAPAGRGISLFGTDINARALEKARRALYTRWSLRGLDGERTGRFFEGPDGGPYSVRPRYRSGVSFSLFNLVDPGPFPWGEGTVDVVFCRNVLIYFDAATREGVLDLFHRALSPAGWLVVAPCEVSALLASRFCPRHFDGVTLYCKEGESSLSLPPEEPFWGDVWERPADEEEGEAASPEPSFTEGLALWEGPGEKGGGGGPDGTPDGLQAVRRLADEGRLDEALALCLAGDDRSDPARYYLLATIHQERGDVEAAQSALRRVLYLDPSFVAGHYGLGALALRRDRHDEARRHFRNAADLLAKMAPEAPVAESGGMTAAEFRSMMEASRL</sequence>
<dbReference type="Proteomes" id="UP000671879">
    <property type="component" value="Chromosome"/>
</dbReference>
<dbReference type="AlphaFoldDB" id="A0A9Q7EX44"/>
<dbReference type="PROSITE" id="PS50123">
    <property type="entry name" value="CHER"/>
    <property type="match status" value="1"/>
</dbReference>
<dbReference type="EMBL" id="CP072943">
    <property type="protein sequence ID" value="QTX33339.1"/>
    <property type="molecule type" value="Genomic_DNA"/>
</dbReference>
<keyword evidence="8" id="KW-1185">Reference proteome</keyword>
<feature type="region of interest" description="Disordered" evidence="5">
    <location>
        <begin position="302"/>
        <end position="341"/>
    </location>
</feature>
<gene>
    <name evidence="7" type="ORF">KAR29_05550</name>
</gene>
<dbReference type="RefSeq" id="WP_274374624.1">
    <property type="nucleotide sequence ID" value="NZ_CP072943.1"/>
</dbReference>
<evidence type="ECO:0000256" key="4">
    <source>
        <dbReference type="PROSITE-ProRule" id="PRU00339"/>
    </source>
</evidence>